<reference evidence="11" key="2">
    <citation type="submission" date="2020-09" db="EMBL/GenBank/DDBJ databases">
        <authorList>
            <person name="Sun Q."/>
            <person name="Ohkuma M."/>
        </authorList>
    </citation>
    <scope>NUCLEOTIDE SEQUENCE</scope>
    <source>
        <strain evidence="11">JCM 3086</strain>
    </source>
</reference>
<dbReference type="InterPro" id="IPR036259">
    <property type="entry name" value="MFS_trans_sf"/>
</dbReference>
<evidence type="ECO:0000313" key="12">
    <source>
        <dbReference type="Proteomes" id="UP000657574"/>
    </source>
</evidence>
<proteinExistence type="inferred from homology"/>
<keyword evidence="7 9" id="KW-0472">Membrane</keyword>
<dbReference type="Proteomes" id="UP000657574">
    <property type="component" value="Unassembled WGS sequence"/>
</dbReference>
<dbReference type="EMBL" id="BMQA01000006">
    <property type="protein sequence ID" value="GGJ13206.1"/>
    <property type="molecule type" value="Genomic_DNA"/>
</dbReference>
<evidence type="ECO:0000256" key="7">
    <source>
        <dbReference type="ARBA" id="ARBA00023136"/>
    </source>
</evidence>
<keyword evidence="8" id="KW-0046">Antibiotic resistance</keyword>
<feature type="transmembrane region" description="Helical" evidence="9">
    <location>
        <begin position="128"/>
        <end position="147"/>
    </location>
</feature>
<comment type="caution">
    <text evidence="11">The sequence shown here is derived from an EMBL/GenBank/DDBJ whole genome shotgun (WGS) entry which is preliminary data.</text>
</comment>
<evidence type="ECO:0000259" key="10">
    <source>
        <dbReference type="PROSITE" id="PS50850"/>
    </source>
</evidence>
<feature type="transmembrane region" description="Helical" evidence="9">
    <location>
        <begin position="191"/>
        <end position="209"/>
    </location>
</feature>
<evidence type="ECO:0000256" key="1">
    <source>
        <dbReference type="ARBA" id="ARBA00004651"/>
    </source>
</evidence>
<evidence type="ECO:0000256" key="3">
    <source>
        <dbReference type="ARBA" id="ARBA00022448"/>
    </source>
</evidence>
<keyword evidence="6 9" id="KW-1133">Transmembrane helix</keyword>
<dbReference type="PANTHER" id="PTHR42718:SF9">
    <property type="entry name" value="MAJOR FACILITATOR SUPERFAMILY MULTIDRUG TRANSPORTER MFSC"/>
    <property type="match status" value="1"/>
</dbReference>
<dbReference type="GO" id="GO:0005886">
    <property type="term" value="C:plasma membrane"/>
    <property type="evidence" value="ECO:0007669"/>
    <property type="project" value="UniProtKB-SubCell"/>
</dbReference>
<feature type="transmembrane region" description="Helical" evidence="9">
    <location>
        <begin position="320"/>
        <end position="339"/>
    </location>
</feature>
<dbReference type="PROSITE" id="PS50850">
    <property type="entry name" value="MFS"/>
    <property type="match status" value="1"/>
</dbReference>
<dbReference type="Pfam" id="PF07690">
    <property type="entry name" value="MFS_1"/>
    <property type="match status" value="1"/>
</dbReference>
<protein>
    <submittedName>
        <fullName evidence="11">MFS transporter</fullName>
    </submittedName>
</protein>
<accession>A0A917KI15</accession>
<feature type="transmembrane region" description="Helical" evidence="9">
    <location>
        <begin position="159"/>
        <end position="179"/>
    </location>
</feature>
<sequence>MLVLAICCMSLLIVSLDNTVLNVALPSMQRELHATTAGLQWTIDAYTLVLASLLMLAGSTADRIGRKRVFMAGLIVFSLGSLLCSLAPNLESLIAFRMVQAVGGSMLNPVAMSIITNTFTDPRERARAIGAWGAVLGISMAAGPLVGGLLVESVGWRSIFWVNLPVGLAALLLTLRYVPESRAPRARRPDPVGQILVIALFGSLTYAIIEAPSAGAGTVTPFAVVALLALLGLLAYEPRRPEPLIDLRFFRSAPFSGATVIAISAFAALGGFLFLSTLYLQNVRGLDALHAGLWMLPMAALTFLCAPLSGRLVGSRGPRLPLLVAGLAMTTSGLLFAAFEAETSDVTLFAGYVLFGVGFGFVNAPITNTAVSGMPRAQAGVAAAVASTSRQLGQTLGVAVIGAVLASGVGVSPYKDAFVSAARPGWWILTACGVAVLVLGGLTSGRWARRTAERTAEKLESPEMRHVVGAVEHS</sequence>
<evidence type="ECO:0000256" key="9">
    <source>
        <dbReference type="SAM" id="Phobius"/>
    </source>
</evidence>
<dbReference type="InterPro" id="IPR004638">
    <property type="entry name" value="EmrB-like"/>
</dbReference>
<dbReference type="Gene3D" id="1.20.1720.10">
    <property type="entry name" value="Multidrug resistance protein D"/>
    <property type="match status" value="1"/>
</dbReference>
<feature type="transmembrane region" description="Helical" evidence="9">
    <location>
        <begin position="291"/>
        <end position="308"/>
    </location>
</feature>
<feature type="transmembrane region" description="Helical" evidence="9">
    <location>
        <begin position="215"/>
        <end position="236"/>
    </location>
</feature>
<feature type="transmembrane region" description="Helical" evidence="9">
    <location>
        <begin position="426"/>
        <end position="448"/>
    </location>
</feature>
<dbReference type="CDD" id="cd17321">
    <property type="entry name" value="MFS_MMR_MDR_like"/>
    <property type="match status" value="1"/>
</dbReference>
<dbReference type="SUPFAM" id="SSF103473">
    <property type="entry name" value="MFS general substrate transporter"/>
    <property type="match status" value="1"/>
</dbReference>
<keyword evidence="4" id="KW-1003">Cell membrane</keyword>
<feature type="transmembrane region" description="Helical" evidence="9">
    <location>
        <begin position="351"/>
        <end position="371"/>
    </location>
</feature>
<dbReference type="Gene3D" id="1.20.1250.20">
    <property type="entry name" value="MFS general substrate transporter like domains"/>
    <property type="match status" value="1"/>
</dbReference>
<evidence type="ECO:0000256" key="6">
    <source>
        <dbReference type="ARBA" id="ARBA00022989"/>
    </source>
</evidence>
<keyword evidence="3" id="KW-0813">Transport</keyword>
<dbReference type="GO" id="GO:0046677">
    <property type="term" value="P:response to antibiotic"/>
    <property type="evidence" value="ECO:0007669"/>
    <property type="project" value="UniProtKB-KW"/>
</dbReference>
<dbReference type="InterPro" id="IPR020846">
    <property type="entry name" value="MFS_dom"/>
</dbReference>
<feature type="transmembrane region" description="Helical" evidence="9">
    <location>
        <begin position="257"/>
        <end position="279"/>
    </location>
</feature>
<evidence type="ECO:0000256" key="2">
    <source>
        <dbReference type="ARBA" id="ARBA00008537"/>
    </source>
</evidence>
<organism evidence="11 12">
    <name type="scientific">Streptomyces brasiliensis</name>
    <dbReference type="NCBI Taxonomy" id="1954"/>
    <lineage>
        <taxon>Bacteria</taxon>
        <taxon>Bacillati</taxon>
        <taxon>Actinomycetota</taxon>
        <taxon>Actinomycetes</taxon>
        <taxon>Kitasatosporales</taxon>
        <taxon>Streptomycetaceae</taxon>
        <taxon>Streptomyces</taxon>
    </lineage>
</organism>
<evidence type="ECO:0000256" key="8">
    <source>
        <dbReference type="ARBA" id="ARBA00023251"/>
    </source>
</evidence>
<dbReference type="PANTHER" id="PTHR42718">
    <property type="entry name" value="MAJOR FACILITATOR SUPERFAMILY MULTIDRUG TRANSPORTER MFSC"/>
    <property type="match status" value="1"/>
</dbReference>
<evidence type="ECO:0000256" key="4">
    <source>
        <dbReference type="ARBA" id="ARBA00022475"/>
    </source>
</evidence>
<feature type="transmembrane region" description="Helical" evidence="9">
    <location>
        <begin position="392"/>
        <end position="414"/>
    </location>
</feature>
<name>A0A917KI15_9ACTN</name>
<dbReference type="InterPro" id="IPR011701">
    <property type="entry name" value="MFS"/>
</dbReference>
<keyword evidence="12" id="KW-1185">Reference proteome</keyword>
<evidence type="ECO:0000256" key="5">
    <source>
        <dbReference type="ARBA" id="ARBA00022692"/>
    </source>
</evidence>
<keyword evidence="5 9" id="KW-0812">Transmembrane</keyword>
<feature type="domain" description="Major facilitator superfamily (MFS) profile" evidence="10">
    <location>
        <begin position="3"/>
        <end position="448"/>
    </location>
</feature>
<feature type="transmembrane region" description="Helical" evidence="9">
    <location>
        <begin position="69"/>
        <end position="88"/>
    </location>
</feature>
<comment type="subcellular location">
    <subcellularLocation>
        <location evidence="1">Cell membrane</location>
        <topology evidence="1">Multi-pass membrane protein</topology>
    </subcellularLocation>
</comment>
<evidence type="ECO:0000313" key="11">
    <source>
        <dbReference type="EMBL" id="GGJ13206.1"/>
    </source>
</evidence>
<feature type="transmembrane region" description="Helical" evidence="9">
    <location>
        <begin position="38"/>
        <end position="57"/>
    </location>
</feature>
<feature type="transmembrane region" description="Helical" evidence="9">
    <location>
        <begin position="94"/>
        <end position="116"/>
    </location>
</feature>
<reference evidence="11" key="1">
    <citation type="journal article" date="2014" name="Int. J. Syst. Evol. Microbiol.">
        <title>Complete genome sequence of Corynebacterium casei LMG S-19264T (=DSM 44701T), isolated from a smear-ripened cheese.</title>
        <authorList>
            <consortium name="US DOE Joint Genome Institute (JGI-PGF)"/>
            <person name="Walter F."/>
            <person name="Albersmeier A."/>
            <person name="Kalinowski J."/>
            <person name="Ruckert C."/>
        </authorList>
    </citation>
    <scope>NUCLEOTIDE SEQUENCE</scope>
    <source>
        <strain evidence="11">JCM 3086</strain>
    </source>
</reference>
<dbReference type="NCBIfam" id="TIGR00711">
    <property type="entry name" value="efflux_EmrB"/>
    <property type="match status" value="1"/>
</dbReference>
<dbReference type="GO" id="GO:0022857">
    <property type="term" value="F:transmembrane transporter activity"/>
    <property type="evidence" value="ECO:0007669"/>
    <property type="project" value="InterPro"/>
</dbReference>
<dbReference type="AlphaFoldDB" id="A0A917KI15"/>
<dbReference type="PRINTS" id="PR01036">
    <property type="entry name" value="TCRTETB"/>
</dbReference>
<gene>
    <name evidence="11" type="ORF">GCM10010121_024460</name>
</gene>
<comment type="similarity">
    <text evidence="2">Belongs to the major facilitator superfamily. EmrB family.</text>
</comment>